<dbReference type="InterPro" id="IPR029063">
    <property type="entry name" value="SAM-dependent_MTases_sf"/>
</dbReference>
<dbReference type="OrthoDB" id="9794615at2"/>
<dbReference type="KEGG" id="osg:BST96_03240"/>
<dbReference type="Proteomes" id="UP000193450">
    <property type="component" value="Chromosome"/>
</dbReference>
<dbReference type="EMBL" id="CP019343">
    <property type="protein sequence ID" value="ARN73205.1"/>
    <property type="molecule type" value="Genomic_DNA"/>
</dbReference>
<dbReference type="STRING" id="716816.BST96_03240"/>
<accession>A0A1X9NBB3</accession>
<keyword evidence="2 3" id="KW-0808">Transferase</keyword>
<sequence>MPAPNHPELSHCLQQVLPSAQAEAIPLPLTPAIKLYLINQDFPQQSLSQDEMLAVMNYPAYWAFCWASGQVLAQYLLEQPERVRGKTVLDFGSGSGVVAIAAAMAGAATIYACDIDPDAMMATAANAKLNQVELKLYNDFFDITADIDVIIVADVLYDKENLPWLGRFIERAPEVLVADSRVKHFSYPPYTLIERREGSTVPDLDEFDEFRDVRIYYAHRR</sequence>
<dbReference type="PANTHER" id="PTHR43648">
    <property type="entry name" value="ELECTRON TRANSFER FLAVOPROTEIN BETA SUBUNIT LYSINE METHYLTRANSFERASE"/>
    <property type="match status" value="1"/>
</dbReference>
<dbReference type="PANTHER" id="PTHR43648:SF1">
    <property type="entry name" value="ELECTRON TRANSFER FLAVOPROTEIN BETA SUBUNIT LYSINE METHYLTRANSFERASE"/>
    <property type="match status" value="1"/>
</dbReference>
<gene>
    <name evidence="3" type="ORF">BST96_03240</name>
</gene>
<evidence type="ECO:0000256" key="1">
    <source>
        <dbReference type="ARBA" id="ARBA00022603"/>
    </source>
</evidence>
<dbReference type="AlphaFoldDB" id="A0A1X9NBB3"/>
<dbReference type="GO" id="GO:0032259">
    <property type="term" value="P:methylation"/>
    <property type="evidence" value="ECO:0007669"/>
    <property type="project" value="UniProtKB-KW"/>
</dbReference>
<dbReference type="CDD" id="cd02440">
    <property type="entry name" value="AdoMet_MTases"/>
    <property type="match status" value="1"/>
</dbReference>
<protein>
    <submittedName>
        <fullName evidence="3">Protein methyltransferase</fullName>
    </submittedName>
</protein>
<evidence type="ECO:0000313" key="4">
    <source>
        <dbReference type="Proteomes" id="UP000193450"/>
    </source>
</evidence>
<organism evidence="3 4">
    <name type="scientific">Oceanicoccus sagamiensis</name>
    <dbReference type="NCBI Taxonomy" id="716816"/>
    <lineage>
        <taxon>Bacteria</taxon>
        <taxon>Pseudomonadati</taxon>
        <taxon>Pseudomonadota</taxon>
        <taxon>Gammaproteobacteria</taxon>
        <taxon>Cellvibrionales</taxon>
        <taxon>Spongiibacteraceae</taxon>
        <taxon>Oceanicoccus</taxon>
    </lineage>
</organism>
<reference evidence="3 4" key="1">
    <citation type="submission" date="2016-11" db="EMBL/GenBank/DDBJ databases">
        <title>Trade-off between light-utilization and light-protection in marine flavobacteria.</title>
        <authorList>
            <person name="Kumagai Y."/>
        </authorList>
    </citation>
    <scope>NUCLEOTIDE SEQUENCE [LARGE SCALE GENOMIC DNA]</scope>
    <source>
        <strain evidence="3 4">NBRC 107125</strain>
    </source>
</reference>
<keyword evidence="4" id="KW-1185">Reference proteome</keyword>
<dbReference type="Gene3D" id="3.40.50.150">
    <property type="entry name" value="Vaccinia Virus protein VP39"/>
    <property type="match status" value="1"/>
</dbReference>
<proteinExistence type="predicted"/>
<evidence type="ECO:0000313" key="3">
    <source>
        <dbReference type="EMBL" id="ARN73205.1"/>
    </source>
</evidence>
<dbReference type="SUPFAM" id="SSF53335">
    <property type="entry name" value="S-adenosyl-L-methionine-dependent methyltransferases"/>
    <property type="match status" value="1"/>
</dbReference>
<dbReference type="GO" id="GO:0016279">
    <property type="term" value="F:protein-lysine N-methyltransferase activity"/>
    <property type="evidence" value="ECO:0007669"/>
    <property type="project" value="TreeGrafter"/>
</dbReference>
<evidence type="ECO:0000256" key="2">
    <source>
        <dbReference type="ARBA" id="ARBA00022679"/>
    </source>
</evidence>
<dbReference type="RefSeq" id="WP_085757311.1">
    <property type="nucleotide sequence ID" value="NZ_CP019343.1"/>
</dbReference>
<dbReference type="Pfam" id="PF06325">
    <property type="entry name" value="PrmA"/>
    <property type="match status" value="1"/>
</dbReference>
<dbReference type="InterPro" id="IPR050078">
    <property type="entry name" value="Ribosomal_L11_MeTrfase_PrmA"/>
</dbReference>
<name>A0A1X9NBB3_9GAMM</name>
<keyword evidence="1 3" id="KW-0489">Methyltransferase</keyword>